<evidence type="ECO:0008006" key="4">
    <source>
        <dbReference type="Google" id="ProtNLM"/>
    </source>
</evidence>
<protein>
    <recommendedName>
        <fullName evidence="4">DNA-binding protein</fullName>
    </recommendedName>
</protein>
<evidence type="ECO:0000313" key="3">
    <source>
        <dbReference type="Proteomes" id="UP001243195"/>
    </source>
</evidence>
<gene>
    <name evidence="2" type="ORF">RFH51_06235</name>
</gene>
<dbReference type="AlphaFoldDB" id="A0AAW8JFH5"/>
<sequence>MKQLTVLQLSKQTGLSRTQIYYLASQNKINIINGKIDLNEAMPAIIELLDKKSNKDQEINYKQILNLLISQNILLQTQLNLAHEREKMYLTEFARYQQNLPSKPAIQPPIVEGNAQAKLECNGNENIESQNQMEYKRDNQTRLESCQNINKETSSVNEVESHSNYTESIYNAMTSPKSESVDTGWIKQTKEMVEQNPDALIGTRLPNQDEREQLLNLKRQIKSTAQVAKVAVKKVSIPLTARNPNRKPTNETNAEQDDLKKEDHRNSKQ</sequence>
<dbReference type="Proteomes" id="UP001243195">
    <property type="component" value="Unassembled WGS sequence"/>
</dbReference>
<feature type="compositionally biased region" description="Basic and acidic residues" evidence="1">
    <location>
        <begin position="257"/>
        <end position="269"/>
    </location>
</feature>
<evidence type="ECO:0000313" key="2">
    <source>
        <dbReference type="EMBL" id="MDQ9071055.1"/>
    </source>
</evidence>
<feature type="compositionally biased region" description="Polar residues" evidence="1">
    <location>
        <begin position="242"/>
        <end position="253"/>
    </location>
</feature>
<proteinExistence type="predicted"/>
<name>A0AAW8JFH5_9GAMM</name>
<reference evidence="2" key="1">
    <citation type="submission" date="2023-08" db="EMBL/GenBank/DDBJ databases">
        <title>Emergence of clinically-relevant ST2 carbapenem-resistant Acinetobacter baumannii strains in hospital sewages in Zhejiang, East of China.</title>
        <authorList>
            <person name="Kaichao C."/>
            <person name="Zhang R."/>
        </authorList>
    </citation>
    <scope>NUCLEOTIDE SEQUENCE</scope>
    <source>
        <strain evidence="2">M-SY-60</strain>
    </source>
</reference>
<accession>A0AAW8JFH5</accession>
<organism evidence="2 3">
    <name type="scientific">Acinetobacter gerneri</name>
    <dbReference type="NCBI Taxonomy" id="202952"/>
    <lineage>
        <taxon>Bacteria</taxon>
        <taxon>Pseudomonadati</taxon>
        <taxon>Pseudomonadota</taxon>
        <taxon>Gammaproteobacteria</taxon>
        <taxon>Moraxellales</taxon>
        <taxon>Moraxellaceae</taxon>
        <taxon>Acinetobacter</taxon>
    </lineage>
</organism>
<feature type="region of interest" description="Disordered" evidence="1">
    <location>
        <begin position="239"/>
        <end position="269"/>
    </location>
</feature>
<evidence type="ECO:0000256" key="1">
    <source>
        <dbReference type="SAM" id="MobiDB-lite"/>
    </source>
</evidence>
<dbReference type="RefSeq" id="WP_308955554.1">
    <property type="nucleotide sequence ID" value="NZ_JAVICY010000005.1"/>
</dbReference>
<dbReference type="EMBL" id="JAVIDA010000006">
    <property type="protein sequence ID" value="MDQ9071055.1"/>
    <property type="molecule type" value="Genomic_DNA"/>
</dbReference>
<comment type="caution">
    <text evidence="2">The sequence shown here is derived from an EMBL/GenBank/DDBJ whole genome shotgun (WGS) entry which is preliminary data.</text>
</comment>